<accession>A0AA36E4P0</accession>
<evidence type="ECO:0000313" key="1">
    <source>
        <dbReference type="EMBL" id="CAI9282926.1"/>
    </source>
</evidence>
<protein>
    <recommendedName>
        <fullName evidence="3">Peptidylprolyl isomerase</fullName>
    </recommendedName>
</protein>
<dbReference type="InterPro" id="IPR011990">
    <property type="entry name" value="TPR-like_helical_dom_sf"/>
</dbReference>
<dbReference type="Gene3D" id="1.25.40.10">
    <property type="entry name" value="Tetratricopeptide repeat domain"/>
    <property type="match status" value="1"/>
</dbReference>
<evidence type="ECO:0008006" key="3">
    <source>
        <dbReference type="Google" id="ProtNLM"/>
    </source>
</evidence>
<organism evidence="1 2">
    <name type="scientific">Lactuca saligna</name>
    <name type="common">Willowleaf lettuce</name>
    <dbReference type="NCBI Taxonomy" id="75948"/>
    <lineage>
        <taxon>Eukaryota</taxon>
        <taxon>Viridiplantae</taxon>
        <taxon>Streptophyta</taxon>
        <taxon>Embryophyta</taxon>
        <taxon>Tracheophyta</taxon>
        <taxon>Spermatophyta</taxon>
        <taxon>Magnoliopsida</taxon>
        <taxon>eudicotyledons</taxon>
        <taxon>Gunneridae</taxon>
        <taxon>Pentapetalae</taxon>
        <taxon>asterids</taxon>
        <taxon>campanulids</taxon>
        <taxon>Asterales</taxon>
        <taxon>Asteraceae</taxon>
        <taxon>Cichorioideae</taxon>
        <taxon>Cichorieae</taxon>
        <taxon>Lactucinae</taxon>
        <taxon>Lactuca</taxon>
    </lineage>
</organism>
<name>A0AA36E4P0_LACSI</name>
<dbReference type="AlphaFoldDB" id="A0AA36E4P0"/>
<dbReference type="Proteomes" id="UP001177003">
    <property type="component" value="Chromosome 4"/>
</dbReference>
<sequence length="152" mass="17671">MYKGKIVIWQEKGPWEMEIQERIEAAGRKKEEGIILYKSCKYQRAIKKYNKAVEYVSEEGQFGNYDEKVVKSLRVSCWLNVTACSLKLDDQKNVIILCSKALESFHKTLKQLEAESNKRDAKLYRNMFAQMANDCSIQTKSRSKSKSNTNIE</sequence>
<dbReference type="PANTHER" id="PTHR46512:SF9">
    <property type="entry name" value="PEPTIDYLPROLYL ISOMERASE"/>
    <property type="match status" value="1"/>
</dbReference>
<dbReference type="SUPFAM" id="SSF48452">
    <property type="entry name" value="TPR-like"/>
    <property type="match status" value="1"/>
</dbReference>
<evidence type="ECO:0000313" key="2">
    <source>
        <dbReference type="Proteomes" id="UP001177003"/>
    </source>
</evidence>
<reference evidence="1" key="1">
    <citation type="submission" date="2023-04" db="EMBL/GenBank/DDBJ databases">
        <authorList>
            <person name="Vijverberg K."/>
            <person name="Xiong W."/>
            <person name="Schranz E."/>
        </authorList>
    </citation>
    <scope>NUCLEOTIDE SEQUENCE</scope>
</reference>
<proteinExistence type="predicted"/>
<dbReference type="EMBL" id="OX465080">
    <property type="protein sequence ID" value="CAI9282926.1"/>
    <property type="molecule type" value="Genomic_DNA"/>
</dbReference>
<gene>
    <name evidence="1" type="ORF">LSALG_LOCUS22546</name>
</gene>
<dbReference type="InterPro" id="IPR050754">
    <property type="entry name" value="FKBP4/5/8-like"/>
</dbReference>
<keyword evidence="2" id="KW-1185">Reference proteome</keyword>
<dbReference type="PANTHER" id="PTHR46512">
    <property type="entry name" value="PEPTIDYLPROLYL ISOMERASE"/>
    <property type="match status" value="1"/>
</dbReference>